<accession>A0A2N9G5N7</accession>
<feature type="region of interest" description="Disordered" evidence="1">
    <location>
        <begin position="150"/>
        <end position="179"/>
    </location>
</feature>
<dbReference type="AlphaFoldDB" id="A0A2N9G5N7"/>
<protein>
    <submittedName>
        <fullName evidence="2">Uncharacterized protein</fullName>
    </submittedName>
</protein>
<gene>
    <name evidence="2" type="ORF">FSB_LOCUS22602</name>
</gene>
<evidence type="ECO:0000313" key="2">
    <source>
        <dbReference type="EMBL" id="SPC94720.1"/>
    </source>
</evidence>
<name>A0A2N9G5N7_FAGSY</name>
<sequence length="414" mass="45761">MTISSPRSAYIYYTSFPGIPCQHNTTPQSDVIERTKAETRAENDPLPPTDQKNAKRPIFTSGGEALCFTWARKRWAASGMNHSFRVNPLVEGFVIEKQSSNHRRGLLQKSFFSHSWVRGKSTTLEYYPATSLARFCSDEGVGSAVDCAPRRKKPTVRGPANGTQSCSTHHQPLAQRSAPYPKQASTIELTVVVYLRSITEPSVFTPFFSQQIGRRDSRRGRFAAAAALAAEERRLLGNGRCDGFGWPNEISIAGLFHMNGKEEAGLRRRKGFLVTIGDRQIRYRALTQSIQEQQARSFIVIKNLNPSTKKTSGAISVIKRAIMLASTGFWVVLYGQDQVVLFGGRSVGSRFLSSVKPVKPYSYGRDKHTIPTAAGGRETFEPDTSTARSFGAVVPGLDCKESGNALKFNEIKAR</sequence>
<evidence type="ECO:0000256" key="1">
    <source>
        <dbReference type="SAM" id="MobiDB-lite"/>
    </source>
</evidence>
<reference evidence="2" key="1">
    <citation type="submission" date="2018-02" db="EMBL/GenBank/DDBJ databases">
        <authorList>
            <person name="Cohen D.B."/>
            <person name="Kent A.D."/>
        </authorList>
    </citation>
    <scope>NUCLEOTIDE SEQUENCE</scope>
</reference>
<organism evidence="2">
    <name type="scientific">Fagus sylvatica</name>
    <name type="common">Beechnut</name>
    <dbReference type="NCBI Taxonomy" id="28930"/>
    <lineage>
        <taxon>Eukaryota</taxon>
        <taxon>Viridiplantae</taxon>
        <taxon>Streptophyta</taxon>
        <taxon>Embryophyta</taxon>
        <taxon>Tracheophyta</taxon>
        <taxon>Spermatophyta</taxon>
        <taxon>Magnoliopsida</taxon>
        <taxon>eudicotyledons</taxon>
        <taxon>Gunneridae</taxon>
        <taxon>Pentapetalae</taxon>
        <taxon>rosids</taxon>
        <taxon>fabids</taxon>
        <taxon>Fagales</taxon>
        <taxon>Fagaceae</taxon>
        <taxon>Fagus</taxon>
    </lineage>
</organism>
<proteinExistence type="predicted"/>
<feature type="compositionally biased region" description="Polar residues" evidence="1">
    <location>
        <begin position="161"/>
        <end position="170"/>
    </location>
</feature>
<dbReference type="EMBL" id="OIVN01001504">
    <property type="protein sequence ID" value="SPC94720.1"/>
    <property type="molecule type" value="Genomic_DNA"/>
</dbReference>